<accession>A0ACC7N674</accession>
<organism evidence="1 2">
    <name type="scientific">Paraburkholderia rhynchosiae</name>
    <dbReference type="NCBI Taxonomy" id="487049"/>
    <lineage>
        <taxon>Bacteria</taxon>
        <taxon>Pseudomonadati</taxon>
        <taxon>Pseudomonadota</taxon>
        <taxon>Betaproteobacteria</taxon>
        <taxon>Burkholderiales</taxon>
        <taxon>Burkholderiaceae</taxon>
        <taxon>Paraburkholderia</taxon>
    </lineage>
</organism>
<dbReference type="EMBL" id="JAQQDW010000007">
    <property type="protein sequence ID" value="MFM0103038.1"/>
    <property type="molecule type" value="Genomic_DNA"/>
</dbReference>
<dbReference type="Proteomes" id="UP001629235">
    <property type="component" value="Unassembled WGS sequence"/>
</dbReference>
<evidence type="ECO:0000313" key="2">
    <source>
        <dbReference type="Proteomes" id="UP001629235"/>
    </source>
</evidence>
<evidence type="ECO:0000313" key="1">
    <source>
        <dbReference type="EMBL" id="MFM0103038.1"/>
    </source>
</evidence>
<reference evidence="1 2" key="1">
    <citation type="journal article" date="2024" name="Chem. Sci.">
        <title>Discovery of megapolipeptins by genome mining of a Burkholderiales bacteria collection.</title>
        <authorList>
            <person name="Paulo B.S."/>
            <person name="Recchia M.J.J."/>
            <person name="Lee S."/>
            <person name="Fergusson C.H."/>
            <person name="Romanowski S.B."/>
            <person name="Hernandez A."/>
            <person name="Krull N."/>
            <person name="Liu D.Y."/>
            <person name="Cavanagh H."/>
            <person name="Bos A."/>
            <person name="Gray C.A."/>
            <person name="Murphy B.T."/>
            <person name="Linington R.G."/>
            <person name="Eustaquio A.S."/>
        </authorList>
    </citation>
    <scope>NUCLEOTIDE SEQUENCE [LARGE SCALE GENOMIC DNA]</scope>
    <source>
        <strain evidence="1 2">RL18-126-BIB-B</strain>
    </source>
</reference>
<proteinExistence type="predicted"/>
<comment type="caution">
    <text evidence="1">The sequence shown here is derived from an EMBL/GenBank/DDBJ whole genome shotgun (WGS) entry which is preliminary data.</text>
</comment>
<keyword evidence="2" id="KW-1185">Reference proteome</keyword>
<gene>
    <name evidence="1" type="ORF">PQR01_06000</name>
</gene>
<protein>
    <submittedName>
        <fullName evidence="1">FecR family protein</fullName>
    </submittedName>
</protein>
<sequence>MLGNAVVVIGQACAQHAQTSCASLARGAAITEGDTVQTGADGYVYITTVDHGFISVRPDSSFTFERYEYDPADPQKTVIKLSLHKGVVREISGTGAQAARDHYRMNTPVAALGVRGTDFTVFTDANMTRADVRSGGIVMTPLGASCAETGTGPCEGPSAAQLFAGQRNAVLQVYRGSARPVVVDSALPGLMPERTTAALQSEENSARTATTQPPVNPGVAPAELNFPLTAPVAPPPAPAPVPVAPPPAPAPAPVQPPESQQIFWGRFTPLASAQADTTLAALLQQGSDQVGLFAPFAMTRTPQTDMVMPAYGIFTFGLQASSAYVMNATTGAATQAQISNPFLSIDFGAGTFQTKLNLSANGTSYGISAQGRVGPDGTLHSDYGWPATIQGALAGKNATQAGYLFLQALDGKNTAVGATLWSRQ</sequence>
<name>A0ACC7N674_9BURK</name>